<dbReference type="AlphaFoldDB" id="A0A813HNZ7"/>
<feature type="compositionally biased region" description="Acidic residues" evidence="1">
    <location>
        <begin position="1"/>
        <end position="25"/>
    </location>
</feature>
<feature type="compositionally biased region" description="Basic residues" evidence="1">
    <location>
        <begin position="269"/>
        <end position="282"/>
    </location>
</feature>
<evidence type="ECO:0000313" key="3">
    <source>
        <dbReference type="EMBL" id="CAE8639889.1"/>
    </source>
</evidence>
<accession>A0A813HNZ7</accession>
<dbReference type="EMBL" id="CAJNNV010032402">
    <property type="protein sequence ID" value="CAE8639889.1"/>
    <property type="molecule type" value="Genomic_DNA"/>
</dbReference>
<protein>
    <submittedName>
        <fullName evidence="3">Uncharacterized protein</fullName>
    </submittedName>
</protein>
<feature type="compositionally biased region" description="Low complexity" evidence="1">
    <location>
        <begin position="335"/>
        <end position="349"/>
    </location>
</feature>
<keyword evidence="4" id="KW-1185">Reference proteome</keyword>
<keyword evidence="2" id="KW-0472">Membrane</keyword>
<evidence type="ECO:0000256" key="2">
    <source>
        <dbReference type="SAM" id="Phobius"/>
    </source>
</evidence>
<sequence length="561" mass="62156">MGEEAEDESGDDLEFAADGSEEQSSAEESSGQREEEEEPAVLEDEGDRGEEEGERGVEEGGGEGGEGGEVGEEEQKIGEQEHDQQDSEAHLPDSPVRASKNCGLGASEVQMTLEDLQDSHKCCGRLRRCDKFCGRLCNPFSRCADCIEGLWASFERRCRIFGCLIRCLFCPFFLILRCLCCCFCCRCKSHDQDHHHDQSGGSPRSHRSGSHLGTLPRAGSTGSALGSSASPRAKAKTKGFRQSWSFSSSHSSDDEENYVLRSAGPTRSSLKRAKRTLHHHHHPQEIRGRQPRGGGAAASQGPVTVKPTSARSGREGRALRRGASMSAGAEGMKRSGTSTSITTGSSGLTVSETSSMQAEPIHWEKLLPSSWPPMYDRFVARRQVLWDGLETELEIMDKEYEYDFSKTDAAGMPVRRVATQPKWVLHAWWTFLYFYWDPLLDVLPAISTVLAYLKWSLAIFPFLLFLGSVGWLLLSLFKNLEYDPGDCQIEKLPDNYKLVDGLNAEVSGAYKIRRTVEPTPQRVGGVVIQQCDVVVKCEKLFLGRGDTTEDDACESFRSWAW</sequence>
<feature type="region of interest" description="Disordered" evidence="1">
    <location>
        <begin position="1"/>
        <end position="96"/>
    </location>
</feature>
<reference evidence="3" key="1">
    <citation type="submission" date="2021-02" db="EMBL/GenBank/DDBJ databases">
        <authorList>
            <person name="Dougan E. K."/>
            <person name="Rhodes N."/>
            <person name="Thang M."/>
            <person name="Chan C."/>
        </authorList>
    </citation>
    <scope>NUCLEOTIDE SEQUENCE</scope>
</reference>
<dbReference type="Proteomes" id="UP000654075">
    <property type="component" value="Unassembled WGS sequence"/>
</dbReference>
<feature type="compositionally biased region" description="Acidic residues" evidence="1">
    <location>
        <begin position="34"/>
        <end position="53"/>
    </location>
</feature>
<feature type="transmembrane region" description="Helical" evidence="2">
    <location>
        <begin position="452"/>
        <end position="474"/>
    </location>
</feature>
<gene>
    <name evidence="3" type="ORF">PGLA1383_LOCUS54869</name>
</gene>
<proteinExistence type="predicted"/>
<organism evidence="3 4">
    <name type="scientific">Polarella glacialis</name>
    <name type="common">Dinoflagellate</name>
    <dbReference type="NCBI Taxonomy" id="89957"/>
    <lineage>
        <taxon>Eukaryota</taxon>
        <taxon>Sar</taxon>
        <taxon>Alveolata</taxon>
        <taxon>Dinophyceae</taxon>
        <taxon>Suessiales</taxon>
        <taxon>Suessiaceae</taxon>
        <taxon>Polarella</taxon>
    </lineage>
</organism>
<feature type="region of interest" description="Disordered" evidence="1">
    <location>
        <begin position="196"/>
        <end position="354"/>
    </location>
</feature>
<evidence type="ECO:0000313" key="4">
    <source>
        <dbReference type="Proteomes" id="UP000654075"/>
    </source>
</evidence>
<comment type="caution">
    <text evidence="3">The sequence shown here is derived from an EMBL/GenBank/DDBJ whole genome shotgun (WGS) entry which is preliminary data.</text>
</comment>
<feature type="compositionally biased region" description="Basic and acidic residues" evidence="1">
    <location>
        <begin position="73"/>
        <end position="91"/>
    </location>
</feature>
<name>A0A813HNZ7_POLGL</name>
<feature type="compositionally biased region" description="Low complexity" evidence="1">
    <location>
        <begin position="210"/>
        <end position="230"/>
    </location>
</feature>
<feature type="non-terminal residue" evidence="3">
    <location>
        <position position="561"/>
    </location>
</feature>
<keyword evidence="2" id="KW-0812">Transmembrane</keyword>
<evidence type="ECO:0000256" key="1">
    <source>
        <dbReference type="SAM" id="MobiDB-lite"/>
    </source>
</evidence>
<keyword evidence="2" id="KW-1133">Transmembrane helix</keyword>